<reference evidence="18 19" key="1">
    <citation type="submission" date="2019-03" db="EMBL/GenBank/DDBJ databases">
        <title>Genomic Encyclopedia of Type Strains, Phase IV (KMG-IV): sequencing the most valuable type-strain genomes for metagenomic binning, comparative biology and taxonomic classification.</title>
        <authorList>
            <person name="Goeker M."/>
        </authorList>
    </citation>
    <scope>NUCLEOTIDE SEQUENCE [LARGE SCALE GENOMIC DNA]</scope>
    <source>
        <strain evidence="18 19">DSM 5604</strain>
    </source>
</reference>
<evidence type="ECO:0000256" key="3">
    <source>
        <dbReference type="ARBA" id="ARBA00022448"/>
    </source>
</evidence>
<dbReference type="InterPro" id="IPR012910">
    <property type="entry name" value="Plug_dom"/>
</dbReference>
<evidence type="ECO:0000256" key="12">
    <source>
        <dbReference type="PROSITE-ProRule" id="PRU01360"/>
    </source>
</evidence>
<comment type="similarity">
    <text evidence="2 12 13">Belongs to the TonB-dependent receptor family.</text>
</comment>
<dbReference type="CDD" id="cd01347">
    <property type="entry name" value="ligand_gated_channel"/>
    <property type="match status" value="1"/>
</dbReference>
<dbReference type="AlphaFoldDB" id="A0A4R6X3Q7"/>
<evidence type="ECO:0000256" key="15">
    <source>
        <dbReference type="SAM" id="SignalP"/>
    </source>
</evidence>
<feature type="domain" description="TonB-dependent receptor-like beta-barrel" evidence="16">
    <location>
        <begin position="292"/>
        <end position="707"/>
    </location>
</feature>
<dbReference type="InterPro" id="IPR036942">
    <property type="entry name" value="Beta-barrel_TonB_sf"/>
</dbReference>
<keyword evidence="4 12" id="KW-1134">Transmembrane beta strand</keyword>
<dbReference type="NCBIfam" id="TIGR01783">
    <property type="entry name" value="TonB-siderophor"/>
    <property type="match status" value="1"/>
</dbReference>
<dbReference type="PANTHER" id="PTHR32552:SF83">
    <property type="entry name" value="BLR3904 PROTEIN"/>
    <property type="match status" value="1"/>
</dbReference>
<feature type="chain" id="PRO_5020973587" evidence="15">
    <location>
        <begin position="34"/>
        <end position="738"/>
    </location>
</feature>
<dbReference type="Pfam" id="PF07715">
    <property type="entry name" value="Plug"/>
    <property type="match status" value="1"/>
</dbReference>
<dbReference type="InterPro" id="IPR037066">
    <property type="entry name" value="Plug_dom_sf"/>
</dbReference>
<gene>
    <name evidence="18" type="ORF">C8D85_3166</name>
</gene>
<proteinExistence type="inferred from homology"/>
<keyword evidence="10 18" id="KW-0675">Receptor</keyword>
<accession>A0A4R6X3Q7</accession>
<evidence type="ECO:0000256" key="13">
    <source>
        <dbReference type="RuleBase" id="RU003357"/>
    </source>
</evidence>
<dbReference type="Proteomes" id="UP000295729">
    <property type="component" value="Unassembled WGS sequence"/>
</dbReference>
<dbReference type="GO" id="GO:0015891">
    <property type="term" value="P:siderophore transport"/>
    <property type="evidence" value="ECO:0007669"/>
    <property type="project" value="InterPro"/>
</dbReference>
<dbReference type="PANTHER" id="PTHR32552">
    <property type="entry name" value="FERRICHROME IRON RECEPTOR-RELATED"/>
    <property type="match status" value="1"/>
</dbReference>
<evidence type="ECO:0000256" key="5">
    <source>
        <dbReference type="ARBA" id="ARBA00022692"/>
    </source>
</evidence>
<keyword evidence="9 12" id="KW-0472">Membrane</keyword>
<dbReference type="InterPro" id="IPR039426">
    <property type="entry name" value="TonB-dep_rcpt-like"/>
</dbReference>
<evidence type="ECO:0000256" key="4">
    <source>
        <dbReference type="ARBA" id="ARBA00022452"/>
    </source>
</evidence>
<keyword evidence="7" id="KW-0406">Ion transport</keyword>
<evidence type="ECO:0000256" key="9">
    <source>
        <dbReference type="ARBA" id="ARBA00023136"/>
    </source>
</evidence>
<dbReference type="GO" id="GO:0038023">
    <property type="term" value="F:signaling receptor activity"/>
    <property type="evidence" value="ECO:0007669"/>
    <property type="project" value="InterPro"/>
</dbReference>
<dbReference type="InterPro" id="IPR010105">
    <property type="entry name" value="TonB_sidphr_rcpt"/>
</dbReference>
<dbReference type="SUPFAM" id="SSF56935">
    <property type="entry name" value="Porins"/>
    <property type="match status" value="1"/>
</dbReference>
<evidence type="ECO:0000259" key="17">
    <source>
        <dbReference type="Pfam" id="PF07715"/>
    </source>
</evidence>
<evidence type="ECO:0000313" key="19">
    <source>
        <dbReference type="Proteomes" id="UP000295729"/>
    </source>
</evidence>
<evidence type="ECO:0000313" key="18">
    <source>
        <dbReference type="EMBL" id="TDR06236.1"/>
    </source>
</evidence>
<dbReference type="PROSITE" id="PS52016">
    <property type="entry name" value="TONB_DEPENDENT_REC_3"/>
    <property type="match status" value="1"/>
</dbReference>
<keyword evidence="3 12" id="KW-0813">Transport</keyword>
<dbReference type="Pfam" id="PF00593">
    <property type="entry name" value="TonB_dep_Rec_b-barrel"/>
    <property type="match status" value="1"/>
</dbReference>
<dbReference type="Gene3D" id="2.170.130.10">
    <property type="entry name" value="TonB-dependent receptor, plug domain"/>
    <property type="match status" value="1"/>
</dbReference>
<dbReference type="InterPro" id="IPR000531">
    <property type="entry name" value="Beta-barrel_TonB"/>
</dbReference>
<keyword evidence="5 12" id="KW-0812">Transmembrane</keyword>
<dbReference type="RefSeq" id="WP_162847602.1">
    <property type="nucleotide sequence ID" value="NZ_SNZA01000006.1"/>
</dbReference>
<protein>
    <submittedName>
        <fullName evidence="18">Catecholate siderophore receptor</fullName>
    </submittedName>
</protein>
<keyword evidence="8 13" id="KW-0798">TonB box</keyword>
<feature type="domain" description="TonB-dependent receptor plug" evidence="17">
    <location>
        <begin position="68"/>
        <end position="170"/>
    </location>
</feature>
<comment type="subcellular location">
    <subcellularLocation>
        <location evidence="1 12">Cell outer membrane</location>
        <topology evidence="1 12">Multi-pass membrane protein</topology>
    </subcellularLocation>
</comment>
<dbReference type="GO" id="GO:0015344">
    <property type="term" value="F:siderophore uptake transmembrane transporter activity"/>
    <property type="evidence" value="ECO:0007669"/>
    <property type="project" value="TreeGrafter"/>
</dbReference>
<dbReference type="FunFam" id="2.170.130.10:FF:000001">
    <property type="entry name" value="Catecholate siderophore TonB-dependent receptor"/>
    <property type="match status" value="1"/>
</dbReference>
<evidence type="ECO:0000259" key="16">
    <source>
        <dbReference type="Pfam" id="PF00593"/>
    </source>
</evidence>
<feature type="signal peptide" evidence="15">
    <location>
        <begin position="1"/>
        <end position="33"/>
    </location>
</feature>
<evidence type="ECO:0000256" key="2">
    <source>
        <dbReference type="ARBA" id="ARBA00009810"/>
    </source>
</evidence>
<evidence type="ECO:0000256" key="14">
    <source>
        <dbReference type="SAM" id="MobiDB-lite"/>
    </source>
</evidence>
<name>A0A4R6X3Q7_9GAMM</name>
<comment type="caution">
    <text evidence="18">The sequence shown here is derived from an EMBL/GenBank/DDBJ whole genome shotgun (WGS) entry which is preliminary data.</text>
</comment>
<organism evidence="18 19">
    <name type="scientific">Marinomonas communis</name>
    <dbReference type="NCBI Taxonomy" id="28254"/>
    <lineage>
        <taxon>Bacteria</taxon>
        <taxon>Pseudomonadati</taxon>
        <taxon>Pseudomonadota</taxon>
        <taxon>Gammaproteobacteria</taxon>
        <taxon>Oceanospirillales</taxon>
        <taxon>Oceanospirillaceae</taxon>
        <taxon>Marinomonas</taxon>
    </lineage>
</organism>
<keyword evidence="6 15" id="KW-0732">Signal</keyword>
<keyword evidence="11 12" id="KW-0998">Cell outer membrane</keyword>
<evidence type="ECO:0000256" key="6">
    <source>
        <dbReference type="ARBA" id="ARBA00022729"/>
    </source>
</evidence>
<evidence type="ECO:0000256" key="11">
    <source>
        <dbReference type="ARBA" id="ARBA00023237"/>
    </source>
</evidence>
<evidence type="ECO:0000256" key="10">
    <source>
        <dbReference type="ARBA" id="ARBA00023170"/>
    </source>
</evidence>
<evidence type="ECO:0000256" key="1">
    <source>
        <dbReference type="ARBA" id="ARBA00004571"/>
    </source>
</evidence>
<dbReference type="EMBL" id="SNZA01000006">
    <property type="protein sequence ID" value="TDR06236.1"/>
    <property type="molecule type" value="Genomic_DNA"/>
</dbReference>
<dbReference type="Gene3D" id="2.40.170.20">
    <property type="entry name" value="TonB-dependent receptor, beta-barrel domain"/>
    <property type="match status" value="1"/>
</dbReference>
<evidence type="ECO:0000256" key="7">
    <source>
        <dbReference type="ARBA" id="ARBA00023065"/>
    </source>
</evidence>
<keyword evidence="19" id="KW-1185">Reference proteome</keyword>
<dbReference type="GO" id="GO:0009279">
    <property type="term" value="C:cell outer membrane"/>
    <property type="evidence" value="ECO:0007669"/>
    <property type="project" value="UniProtKB-SubCell"/>
</dbReference>
<evidence type="ECO:0000256" key="8">
    <source>
        <dbReference type="ARBA" id="ARBA00023077"/>
    </source>
</evidence>
<sequence length="738" mass="79502">MKNAAPSYTPFKVAPIAIAVSSALAMMSSTALAAEQSTVKLEQIEVVDTAQDGYAVKSAASVKYTQELVDTPQTINIVNEQVLEDQGVTSLEDALRNVAGVSTFGAGEGGGGNVNTTDNVTIRGFDANGSIYSDGIRDVAGYSRDTFNTEQIEVAKGANGTISGKGSAGGSVNLVTKAANLRGDKNSISASYDEGDTARLTGDFNKVLSDDSALRLNLMAEQGGDYWDNGEEEYKSYAIAPSYFTKVSEDTDLTINLMHMKQDNTPVIGLPFITEEVAAATGLPEGMIDEQYWDNYYGVKGLDFSEVEATTLTAILNHSLNKNWAFRNQTRFGVTETQAIITRPWPENTGTRAAPNYTGNYLTTNTKRDFSDNQLAVSQFDFLGELNTGSIRHDLVIGAEIYQEKQTSYDADLSNITRSQSSYDATNPGVTTATGSYSLTKNNVFVGQGLAAYLSNTATINDYVQLSGGVRAERYETEQDTYDAGAFQETLKSDADLLTWRAGINVKPTSNTSIYASVANAQQPYGSDISADRVRGVDAEDVRGSDPISSTTMEIGTKAELFNSKLLLSAAVFETTKDTYDTNDSDELIFGEEESKGFELSATGQLTDTLSITASYTKQDAKVTEDASSSDNVGDGLSSAPDESASVWLSYKGEKLGLGIGAEYTSGNDYWRRSEVYFTTGEVTLVNAMASYAFTENLSAQLNISNLTDERYATDYSAKGHFLPGNPRNVKATVKYDF</sequence>
<feature type="region of interest" description="Disordered" evidence="14">
    <location>
        <begin position="621"/>
        <end position="642"/>
    </location>
</feature>